<evidence type="ECO:0000313" key="2">
    <source>
        <dbReference type="Proteomes" id="UP001595907"/>
    </source>
</evidence>
<evidence type="ECO:0008006" key="3">
    <source>
        <dbReference type="Google" id="ProtNLM"/>
    </source>
</evidence>
<keyword evidence="2" id="KW-1185">Reference proteome</keyword>
<name>A0ABV8QT61_9BACT</name>
<accession>A0ABV8QT61</accession>
<dbReference type="RefSeq" id="WP_379710099.1">
    <property type="nucleotide sequence ID" value="NZ_JBHSCZ010000002.1"/>
</dbReference>
<dbReference type="EMBL" id="JBHSCZ010000002">
    <property type="protein sequence ID" value="MFC4263481.1"/>
    <property type="molecule type" value="Genomic_DNA"/>
</dbReference>
<dbReference type="Proteomes" id="UP001595907">
    <property type="component" value="Unassembled WGS sequence"/>
</dbReference>
<evidence type="ECO:0000313" key="1">
    <source>
        <dbReference type="EMBL" id="MFC4263481.1"/>
    </source>
</evidence>
<sequence length="282" mass="30066">MKSLLKLTGIALGISIAFTSCKKDNSVDNTEFETTFTLSSYEGISENLMQDANDVLNEVAADNNLQGTNFTSGAAETNGILNCATVTITPANSFPKTIVIDFGAGGCTSPNGIVRSGKINVTLTDSLRRPGSVATLNFDNYFVSGFKKEGNVTWTNTSTANTKSWRRTCTNGKITAPNGNYWLHSGTQNVTQIAGNNTPLNLIDDVFTITGNRTITNAAGNTRVGTIINALQKKASCENIDQGTYQIQGPNHTATIDYGNGACDKIATISIDGRPARTFLLR</sequence>
<reference evidence="2" key="1">
    <citation type="journal article" date="2019" name="Int. J. Syst. Evol. Microbiol.">
        <title>The Global Catalogue of Microorganisms (GCM) 10K type strain sequencing project: providing services to taxonomists for standard genome sequencing and annotation.</title>
        <authorList>
            <consortium name="The Broad Institute Genomics Platform"/>
            <consortium name="The Broad Institute Genome Sequencing Center for Infectious Disease"/>
            <person name="Wu L."/>
            <person name="Ma J."/>
        </authorList>
    </citation>
    <scope>NUCLEOTIDE SEQUENCE [LARGE SCALE GENOMIC DNA]</scope>
    <source>
        <strain evidence="2">CECT 8289</strain>
    </source>
</reference>
<comment type="caution">
    <text evidence="1">The sequence shown here is derived from an EMBL/GenBank/DDBJ whole genome shotgun (WGS) entry which is preliminary data.</text>
</comment>
<gene>
    <name evidence="1" type="ORF">ACFOWM_11355</name>
</gene>
<dbReference type="PROSITE" id="PS51257">
    <property type="entry name" value="PROKAR_LIPOPROTEIN"/>
    <property type="match status" value="1"/>
</dbReference>
<proteinExistence type="predicted"/>
<organism evidence="1 2">
    <name type="scientific">Ferruginibacter yonginensis</name>
    <dbReference type="NCBI Taxonomy" id="1310416"/>
    <lineage>
        <taxon>Bacteria</taxon>
        <taxon>Pseudomonadati</taxon>
        <taxon>Bacteroidota</taxon>
        <taxon>Chitinophagia</taxon>
        <taxon>Chitinophagales</taxon>
        <taxon>Chitinophagaceae</taxon>
        <taxon>Ferruginibacter</taxon>
    </lineage>
</organism>
<protein>
    <recommendedName>
        <fullName evidence="3">Lipoprotein</fullName>
    </recommendedName>
</protein>